<accession>A0A1L8CIG8</accession>
<evidence type="ECO:0000313" key="3">
    <source>
        <dbReference type="EMBL" id="GAT90976.1"/>
    </source>
</evidence>
<dbReference type="AlphaFoldDB" id="A0A1L8CIG8"/>
<proteinExistence type="predicted"/>
<evidence type="ECO:0000313" key="4">
    <source>
        <dbReference type="Proteomes" id="UP000186588"/>
    </source>
</evidence>
<feature type="coiled-coil region" evidence="1">
    <location>
        <begin position="160"/>
        <end position="212"/>
    </location>
</feature>
<protein>
    <recommendedName>
        <fullName evidence="5">Surface layer protein A domain-containing protein</fullName>
    </recommendedName>
</protein>
<feature type="region of interest" description="Disordered" evidence="2">
    <location>
        <begin position="214"/>
        <end position="236"/>
    </location>
</feature>
<evidence type="ECO:0000256" key="1">
    <source>
        <dbReference type="SAM" id="Coils"/>
    </source>
</evidence>
<dbReference type="RefSeq" id="WP_094751008.1">
    <property type="nucleotide sequence ID" value="NZ_BDDX01000013.1"/>
</dbReference>
<reference evidence="3 4" key="1">
    <citation type="journal article" date="2016" name="Syst. Appl. Microbiol.">
        <title>Genomic characterization of a fructophilic bee symbiont Lactobacillus kunkeei reveals its niche-specific adaptation.</title>
        <authorList>
            <person name="Maeno S."/>
            <person name="Tanizawa Y."/>
            <person name="Kanesaki Y."/>
            <person name="Kubota E."/>
            <person name="Kumar H."/>
            <person name="Dicks L."/>
            <person name="Salminen S."/>
            <person name="Nakagawa J."/>
            <person name="Arita M."/>
            <person name="Endo A."/>
        </authorList>
    </citation>
    <scope>NUCLEOTIDE SEQUENCE [LARGE SCALE GENOMIC DNA]</scope>
    <source>
        <strain evidence="3 4">FF30-6</strain>
    </source>
</reference>
<gene>
    <name evidence="3" type="ORF">FF306_01096</name>
</gene>
<dbReference type="EMBL" id="BDDX01000013">
    <property type="protein sequence ID" value="GAT90976.1"/>
    <property type="molecule type" value="Genomic_DNA"/>
</dbReference>
<sequence>MNKALMTTMAAGAIFGAGVVATQVTQAHANAKSDIQAAQNKVNAAKAKVDKLSKGTKATEMQGGIPAHLKQQITDAQNNIVNLQNSLASSKKNLQYYLDQKDVLQKQLDAENTKANSISDNDPSFQQVWTDFYAAQYAVQDNDAQIHNAQGWTKSYGLQVQDAQNTLKALQDKAKSYGGKTVTVKKVDQTSLAAAKKEYQDAVKELKDAKAGKAKWKMPATGGHNKYTKKTTKKHTAKKVVKKAKQLFKIDVKASKVYSYKTIALHKAGRKLEKKGTKLPVYKIVKKGHKEFYLIKGNRVITADKHDVMKIK</sequence>
<keyword evidence="1" id="KW-0175">Coiled coil</keyword>
<evidence type="ECO:0008006" key="5">
    <source>
        <dbReference type="Google" id="ProtNLM"/>
    </source>
</evidence>
<feature type="coiled-coil region" evidence="1">
    <location>
        <begin position="21"/>
        <end position="93"/>
    </location>
</feature>
<comment type="caution">
    <text evidence="3">The sequence shown here is derived from an EMBL/GenBank/DDBJ whole genome shotgun (WGS) entry which is preliminary data.</text>
</comment>
<name>A0A1L8CIG8_9LACO</name>
<organism evidence="3 4">
    <name type="scientific">Apilactobacillus kunkeei</name>
    <dbReference type="NCBI Taxonomy" id="148814"/>
    <lineage>
        <taxon>Bacteria</taxon>
        <taxon>Bacillati</taxon>
        <taxon>Bacillota</taxon>
        <taxon>Bacilli</taxon>
        <taxon>Lactobacillales</taxon>
        <taxon>Lactobacillaceae</taxon>
        <taxon>Apilactobacillus</taxon>
    </lineage>
</organism>
<feature type="compositionally biased region" description="Basic residues" evidence="2">
    <location>
        <begin position="226"/>
        <end position="236"/>
    </location>
</feature>
<dbReference type="Proteomes" id="UP000186588">
    <property type="component" value="Unassembled WGS sequence"/>
</dbReference>
<evidence type="ECO:0000256" key="2">
    <source>
        <dbReference type="SAM" id="MobiDB-lite"/>
    </source>
</evidence>